<evidence type="ECO:0000313" key="3">
    <source>
        <dbReference type="Proteomes" id="UP000481153"/>
    </source>
</evidence>
<dbReference type="InterPro" id="IPR050754">
    <property type="entry name" value="FKBP4/5/8-like"/>
</dbReference>
<evidence type="ECO:0000256" key="1">
    <source>
        <dbReference type="PROSITE-ProRule" id="PRU00339"/>
    </source>
</evidence>
<proteinExistence type="predicted"/>
<comment type="caution">
    <text evidence="2">The sequence shown here is derived from an EMBL/GenBank/DDBJ whole genome shotgun (WGS) entry which is preliminary data.</text>
</comment>
<sequence length="189" mass="21702">MSTNDDSTVPLAAKSEKDHAFDFEERVGDARQCKVYGADAHKAKDFKRAIELYERALYHAEFDNLTWEHEFEEHHRNTVCQVRLPIYLNLAACFLAQDDAQRARDTCDLALKIDSNNVKALYRKGQALLILDDPEEASKLLKKAAELNPQDKAIRQAWNKCKEKLQILRQEQKKRLGGFLVGKDIAEDN</sequence>
<dbReference type="InterPro" id="IPR011990">
    <property type="entry name" value="TPR-like_helical_dom_sf"/>
</dbReference>
<accession>A0A6G0X208</accession>
<dbReference type="VEuPathDB" id="FungiDB:AeMF1_001700"/>
<dbReference type="Proteomes" id="UP000481153">
    <property type="component" value="Unassembled WGS sequence"/>
</dbReference>
<dbReference type="EMBL" id="VJMJ01000119">
    <property type="protein sequence ID" value="KAF0733918.1"/>
    <property type="molecule type" value="Genomic_DNA"/>
</dbReference>
<keyword evidence="1" id="KW-0802">TPR repeat</keyword>
<dbReference type="PROSITE" id="PS50005">
    <property type="entry name" value="TPR"/>
    <property type="match status" value="1"/>
</dbReference>
<keyword evidence="3" id="KW-1185">Reference proteome</keyword>
<dbReference type="SMART" id="SM00028">
    <property type="entry name" value="TPR"/>
    <property type="match status" value="3"/>
</dbReference>
<dbReference type="InterPro" id="IPR019734">
    <property type="entry name" value="TPR_rpt"/>
</dbReference>
<dbReference type="PANTHER" id="PTHR46512">
    <property type="entry name" value="PEPTIDYLPROLYL ISOMERASE"/>
    <property type="match status" value="1"/>
</dbReference>
<gene>
    <name evidence="2" type="ORF">Ae201684_009475</name>
</gene>
<protein>
    <submittedName>
        <fullName evidence="2">Uncharacterized protein</fullName>
    </submittedName>
</protein>
<organism evidence="2 3">
    <name type="scientific">Aphanomyces euteiches</name>
    <dbReference type="NCBI Taxonomy" id="100861"/>
    <lineage>
        <taxon>Eukaryota</taxon>
        <taxon>Sar</taxon>
        <taxon>Stramenopiles</taxon>
        <taxon>Oomycota</taxon>
        <taxon>Saprolegniomycetes</taxon>
        <taxon>Saprolegniales</taxon>
        <taxon>Verrucalvaceae</taxon>
        <taxon>Aphanomyces</taxon>
    </lineage>
</organism>
<dbReference type="AlphaFoldDB" id="A0A6G0X208"/>
<feature type="repeat" description="TPR" evidence="1">
    <location>
        <begin position="118"/>
        <end position="151"/>
    </location>
</feature>
<evidence type="ECO:0000313" key="2">
    <source>
        <dbReference type="EMBL" id="KAF0733918.1"/>
    </source>
</evidence>
<name>A0A6G0X208_9STRA</name>
<dbReference type="SUPFAM" id="SSF48452">
    <property type="entry name" value="TPR-like"/>
    <property type="match status" value="1"/>
</dbReference>
<dbReference type="Pfam" id="PF00515">
    <property type="entry name" value="TPR_1"/>
    <property type="match status" value="1"/>
</dbReference>
<reference evidence="2 3" key="1">
    <citation type="submission" date="2019-07" db="EMBL/GenBank/DDBJ databases">
        <title>Genomics analysis of Aphanomyces spp. identifies a new class of oomycete effector associated with host adaptation.</title>
        <authorList>
            <person name="Gaulin E."/>
        </authorList>
    </citation>
    <scope>NUCLEOTIDE SEQUENCE [LARGE SCALE GENOMIC DNA]</scope>
    <source>
        <strain evidence="2 3">ATCC 201684</strain>
    </source>
</reference>
<dbReference type="Gene3D" id="1.25.40.10">
    <property type="entry name" value="Tetratricopeptide repeat domain"/>
    <property type="match status" value="1"/>
</dbReference>